<evidence type="ECO:0000313" key="3">
    <source>
        <dbReference type="Proteomes" id="UP000277928"/>
    </source>
</evidence>
<dbReference type="AlphaFoldDB" id="A0A3P6STT5"/>
<proteinExistence type="predicted"/>
<dbReference type="OMA" id="IWRDCAL"/>
<organism evidence="2 3">
    <name type="scientific">Litomosoides sigmodontis</name>
    <name type="common">Filarial nematode worm</name>
    <dbReference type="NCBI Taxonomy" id="42156"/>
    <lineage>
        <taxon>Eukaryota</taxon>
        <taxon>Metazoa</taxon>
        <taxon>Ecdysozoa</taxon>
        <taxon>Nematoda</taxon>
        <taxon>Chromadorea</taxon>
        <taxon>Rhabditida</taxon>
        <taxon>Spirurina</taxon>
        <taxon>Spiruromorpha</taxon>
        <taxon>Filarioidea</taxon>
        <taxon>Onchocercidae</taxon>
        <taxon>Litomosoides</taxon>
    </lineage>
</organism>
<dbReference type="OrthoDB" id="5802207at2759"/>
<accession>A0A3P6STT5</accession>
<keyword evidence="3" id="KW-1185">Reference proteome</keyword>
<feature type="compositionally biased region" description="Basic and acidic residues" evidence="1">
    <location>
        <begin position="1"/>
        <end position="12"/>
    </location>
</feature>
<name>A0A3P6STT5_LITSI</name>
<dbReference type="STRING" id="42156.A0A3P6STT5"/>
<feature type="region of interest" description="Disordered" evidence="1">
    <location>
        <begin position="1"/>
        <end position="26"/>
    </location>
</feature>
<dbReference type="EMBL" id="UYRX01000252">
    <property type="protein sequence ID" value="VDK78616.1"/>
    <property type="molecule type" value="Genomic_DNA"/>
</dbReference>
<reference evidence="2 3" key="1">
    <citation type="submission" date="2018-08" db="EMBL/GenBank/DDBJ databases">
        <authorList>
            <person name="Laetsch R D."/>
            <person name="Stevens L."/>
            <person name="Kumar S."/>
            <person name="Blaxter L. M."/>
        </authorList>
    </citation>
    <scope>NUCLEOTIDE SEQUENCE [LARGE SCALE GENOMIC DNA]</scope>
</reference>
<protein>
    <submittedName>
        <fullName evidence="2">Uncharacterized protein</fullName>
    </submittedName>
</protein>
<sequence>MSSERIEKHIMDKWSSQNEDNDETESPQFISLQKEPATFLRRAFSFQIGKTKELFKLDSETRAMIKLRYKDISKHVIWSNCALPKDYNSCLTLNSVHSKYATIRHNHAGNHQATISRVKDDAAGAKDFTTVPFDSPKTFPRTTKQKFSRHQKQQLFYTVYPAQTSPSTSSIKIKREKRTVSLDPISKANEVVVDIGDDRTPIPKRTINSVRRSESSDENEPIVNLTAPRVKDESGFYKDDVVDHDNEPDVQIWRL</sequence>
<evidence type="ECO:0000256" key="1">
    <source>
        <dbReference type="SAM" id="MobiDB-lite"/>
    </source>
</evidence>
<gene>
    <name evidence="2" type="ORF">NLS_LOCUS4144</name>
</gene>
<evidence type="ECO:0000313" key="2">
    <source>
        <dbReference type="EMBL" id="VDK78616.1"/>
    </source>
</evidence>
<dbReference type="Proteomes" id="UP000277928">
    <property type="component" value="Unassembled WGS sequence"/>
</dbReference>